<dbReference type="InterPro" id="IPR038162">
    <property type="entry name" value="SoxY_sf"/>
</dbReference>
<dbReference type="EMBL" id="BMCT01000005">
    <property type="protein sequence ID" value="GGF73830.1"/>
    <property type="molecule type" value="Genomic_DNA"/>
</dbReference>
<feature type="domain" description="Ig-like SoxY" evidence="1">
    <location>
        <begin position="42"/>
        <end position="149"/>
    </location>
</feature>
<dbReference type="Proteomes" id="UP000606044">
    <property type="component" value="Unassembled WGS sequence"/>
</dbReference>
<dbReference type="InterPro" id="IPR016568">
    <property type="entry name" value="Sulphur_oxidation_SoxY"/>
</dbReference>
<evidence type="ECO:0000313" key="2">
    <source>
        <dbReference type="EMBL" id="GGF73830.1"/>
    </source>
</evidence>
<dbReference type="Pfam" id="PF13501">
    <property type="entry name" value="SoxY"/>
    <property type="match status" value="1"/>
</dbReference>
<protein>
    <submittedName>
        <fullName evidence="2">Sulfur oxidation protein SoxY</fullName>
    </submittedName>
</protein>
<keyword evidence="3" id="KW-1185">Reference proteome</keyword>
<evidence type="ECO:0000259" key="1">
    <source>
        <dbReference type="Pfam" id="PF13501"/>
    </source>
</evidence>
<dbReference type="InterPro" id="IPR030997">
    <property type="entry name" value="SoxY_para_1"/>
</dbReference>
<comment type="caution">
    <text evidence="2">The sequence shown here is derived from an EMBL/GenBank/DDBJ whole genome shotgun (WGS) entry which is preliminary data.</text>
</comment>
<dbReference type="InterPro" id="IPR032711">
    <property type="entry name" value="SoxY"/>
</dbReference>
<gene>
    <name evidence="2" type="ORF">GCM10007301_37040</name>
</gene>
<dbReference type="Gene3D" id="2.60.40.2470">
    <property type="entry name" value="SoxY domain"/>
    <property type="match status" value="1"/>
</dbReference>
<dbReference type="PROSITE" id="PS51318">
    <property type="entry name" value="TAT"/>
    <property type="match status" value="1"/>
</dbReference>
<dbReference type="RefSeq" id="WP_188581267.1">
    <property type="nucleotide sequence ID" value="NZ_BMCT01000005.1"/>
</dbReference>
<dbReference type="InterPro" id="IPR006311">
    <property type="entry name" value="TAT_signal"/>
</dbReference>
<reference evidence="2" key="2">
    <citation type="submission" date="2020-09" db="EMBL/GenBank/DDBJ databases">
        <authorList>
            <person name="Sun Q."/>
            <person name="Sedlacek I."/>
        </authorList>
    </citation>
    <scope>NUCLEOTIDE SEQUENCE</scope>
    <source>
        <strain evidence="2">CCM 7897</strain>
    </source>
</reference>
<dbReference type="AlphaFoldDB" id="A0A917FFV0"/>
<name>A0A917FFV0_9HYPH</name>
<evidence type="ECO:0000313" key="3">
    <source>
        <dbReference type="Proteomes" id="UP000606044"/>
    </source>
</evidence>
<dbReference type="NCBIfam" id="TIGR04487">
    <property type="entry name" value="SoxY_para_1"/>
    <property type="match status" value="1"/>
</dbReference>
<organism evidence="2 3">
    <name type="scientific">Azorhizobium oxalatiphilum</name>
    <dbReference type="NCBI Taxonomy" id="980631"/>
    <lineage>
        <taxon>Bacteria</taxon>
        <taxon>Pseudomonadati</taxon>
        <taxon>Pseudomonadota</taxon>
        <taxon>Alphaproteobacteria</taxon>
        <taxon>Hyphomicrobiales</taxon>
        <taxon>Xanthobacteraceae</taxon>
        <taxon>Azorhizobium</taxon>
    </lineage>
</organism>
<proteinExistence type="predicted"/>
<sequence length="153" mass="16494">MSPIPHLKRRDVLLGAAAGLAVLALPARAMARPEMQEAVKAFTKGAMAQEGRVRLDLSPIVENGNAVPLTVDVESPMESADHVRRIALFNEKNPQADIAIFHLSPASGRARISTRIRLATSQQVIAVAEMSDGTYWSQTRDVVVTLAACIEVL</sequence>
<dbReference type="PIRSF" id="PIRSF010312">
    <property type="entry name" value="Sulphur_oxidation_SoxY"/>
    <property type="match status" value="1"/>
</dbReference>
<accession>A0A917FFV0</accession>
<reference evidence="2" key="1">
    <citation type="journal article" date="2014" name="Int. J. Syst. Evol. Microbiol.">
        <title>Complete genome sequence of Corynebacterium casei LMG S-19264T (=DSM 44701T), isolated from a smear-ripened cheese.</title>
        <authorList>
            <consortium name="US DOE Joint Genome Institute (JGI-PGF)"/>
            <person name="Walter F."/>
            <person name="Albersmeier A."/>
            <person name="Kalinowski J."/>
            <person name="Ruckert C."/>
        </authorList>
    </citation>
    <scope>NUCLEOTIDE SEQUENCE</scope>
    <source>
        <strain evidence="2">CCM 7897</strain>
    </source>
</reference>